<feature type="domain" description="AAA+ ATPase" evidence="1">
    <location>
        <begin position="203"/>
        <end position="388"/>
    </location>
</feature>
<gene>
    <name evidence="2" type="ORF">A7E78_00660</name>
</gene>
<dbReference type="SMART" id="SM00382">
    <property type="entry name" value="AAA"/>
    <property type="match status" value="1"/>
</dbReference>
<dbReference type="KEGG" id="pef:A7E78_00660"/>
<evidence type="ECO:0000313" key="2">
    <source>
        <dbReference type="EMBL" id="APG26504.1"/>
    </source>
</evidence>
<evidence type="ECO:0000313" key="3">
    <source>
        <dbReference type="Proteomes" id="UP000182517"/>
    </source>
</evidence>
<accession>A0A1L3GKQ8</accession>
<dbReference type="Gene3D" id="3.40.50.300">
    <property type="entry name" value="P-loop containing nucleotide triphosphate hydrolases"/>
    <property type="match status" value="1"/>
</dbReference>
<name>A0A1L3GKQ8_9BACT</name>
<reference evidence="2 3" key="1">
    <citation type="journal article" date="2017" name="Genome Announc.">
        <title>Complete Genome Sequences of Two Acetylene-Fermenting Pelobacter acetylenicus Strains.</title>
        <authorList>
            <person name="Sutton J.M."/>
            <person name="Baesman S.M."/>
            <person name="Fierst J.L."/>
            <person name="Poret-Peterson A.T."/>
            <person name="Oremland R.S."/>
            <person name="Dunlap D.S."/>
            <person name="Akob D.M."/>
        </authorList>
    </citation>
    <scope>NUCLEOTIDE SEQUENCE [LARGE SCALE GENOMIC DNA]</scope>
    <source>
        <strain evidence="2 3">SFB93</strain>
    </source>
</reference>
<organism evidence="2 3">
    <name type="scientific">Syntrophotalea acetylenivorans</name>
    <dbReference type="NCBI Taxonomy" id="1842532"/>
    <lineage>
        <taxon>Bacteria</taxon>
        <taxon>Pseudomonadati</taxon>
        <taxon>Thermodesulfobacteriota</taxon>
        <taxon>Desulfuromonadia</taxon>
        <taxon>Desulfuromonadales</taxon>
        <taxon>Syntrophotaleaceae</taxon>
        <taxon>Syntrophotalea</taxon>
    </lineage>
</organism>
<dbReference type="InterPro" id="IPR037257">
    <property type="entry name" value="T2SS_E_N_sf"/>
</dbReference>
<dbReference type="RefSeq" id="WP_072282464.1">
    <property type="nucleotide sequence ID" value="NZ_CP015519.1"/>
</dbReference>
<dbReference type="EMBL" id="CP015519">
    <property type="protein sequence ID" value="APG26504.1"/>
    <property type="molecule type" value="Genomic_DNA"/>
</dbReference>
<dbReference type="OrthoDB" id="9783370at2"/>
<dbReference type="SUPFAM" id="SSF160246">
    <property type="entry name" value="EspE N-terminal domain-like"/>
    <property type="match status" value="1"/>
</dbReference>
<protein>
    <submittedName>
        <fullName evidence="2">ATPase</fullName>
    </submittedName>
</protein>
<dbReference type="STRING" id="1842532.A7E78_00660"/>
<dbReference type="SUPFAM" id="SSF52540">
    <property type="entry name" value="P-loop containing nucleoside triphosphate hydrolases"/>
    <property type="match status" value="1"/>
</dbReference>
<sequence length="478" mass="54667">MLKQLGKRLLEKKLISEKQLKKALDRQRSKGGRLGQNLCDMGFLEEENLDQVFHPLPPMPQTVAESGLDLGFITDLALKHSLFLGEFGRNELMERTKLPASIIDAVLENLRKDQFVEVKGAELYARHSFRFAITEQGIRRANVLLEVCRYVGPAPVTLDVYRDMVALQTVKNILIDDQQVRQAFDHLVVNDDLLYRLGPALSSGKEIFLYGPPGNGKTSIAEAIGSLLPGTVFIPYALLVRGEIINVYDPVSHGDIISTVGEENPDQRWVEVRRPVIMAGGELSLRTLDLDFNTITKYYEAPLQVKANNGVLIIDDFGRQQIDPKQLLNRWMVPLDRRIDFMTLHTGMKFDIPFDTLVVFSTNIEPADLVDEAFLRRIRYKIKIDHPSIGEFEEIFRRLCEDHAMSFSRPVFEHLMDHYYRRLEVRFSSCHPKDLVEHIIEEASYHGHPPELSQGAIDRAWHNYFVNSSLGARFCPER</sequence>
<proteinExistence type="predicted"/>
<evidence type="ECO:0000259" key="1">
    <source>
        <dbReference type="SMART" id="SM00382"/>
    </source>
</evidence>
<dbReference type="Proteomes" id="UP000182517">
    <property type="component" value="Chromosome"/>
</dbReference>
<dbReference type="AlphaFoldDB" id="A0A1L3GKQ8"/>
<dbReference type="InterPro" id="IPR027417">
    <property type="entry name" value="P-loop_NTPase"/>
</dbReference>
<keyword evidence="3" id="KW-1185">Reference proteome</keyword>
<dbReference type="InterPro" id="IPR003593">
    <property type="entry name" value="AAA+_ATPase"/>
</dbReference>